<reference evidence="5 6" key="1">
    <citation type="submission" date="2015-12" db="EMBL/GenBank/DDBJ databases">
        <title>A stable core within a dynamic pangenome in Sulfolobus acidocaldarius.</title>
        <authorList>
            <person name="Anderson R."/>
            <person name="Kouris A."/>
            <person name="Seward C."/>
            <person name="Campbell K."/>
            <person name="Whitaker R."/>
        </authorList>
    </citation>
    <scope>NUCLEOTIDE SEQUENCE [LARGE SCALE GENOMIC DNA]</scope>
    <source>
        <strain evidence="3 6">GG12-C01-09</strain>
        <strain evidence="4 5">NG05B_CO5_07</strain>
    </source>
</reference>
<dbReference type="UniPathway" id="UPA00537">
    <property type="reaction ID" value="UER00595"/>
</dbReference>
<dbReference type="GeneID" id="14550837"/>
<dbReference type="Proteomes" id="UP000065473">
    <property type="component" value="Chromosome"/>
</dbReference>
<dbReference type="GO" id="GO:0005737">
    <property type="term" value="C:cytoplasm"/>
    <property type="evidence" value="ECO:0007669"/>
    <property type="project" value="TreeGrafter"/>
</dbReference>
<dbReference type="OrthoDB" id="43646at2157"/>
<accession>A0A0U3FWG0</accession>
<protein>
    <submittedName>
        <fullName evidence="4">Ligase</fullName>
    </submittedName>
</protein>
<dbReference type="InterPro" id="IPR004562">
    <property type="entry name" value="LipoylTrfase_LipoateP_Ligase"/>
</dbReference>
<evidence type="ECO:0000256" key="1">
    <source>
        <dbReference type="ARBA" id="ARBA00005085"/>
    </source>
</evidence>
<dbReference type="InterPro" id="IPR004143">
    <property type="entry name" value="BPL_LPL_catalytic"/>
</dbReference>
<dbReference type="PANTHER" id="PTHR12561">
    <property type="entry name" value="LIPOATE-PROTEIN LIGASE"/>
    <property type="match status" value="1"/>
</dbReference>
<proteinExistence type="predicted"/>
<dbReference type="GO" id="GO:0009249">
    <property type="term" value="P:protein lipoylation"/>
    <property type="evidence" value="ECO:0007669"/>
    <property type="project" value="InterPro"/>
</dbReference>
<evidence type="ECO:0000313" key="4">
    <source>
        <dbReference type="EMBL" id="ALU32046.1"/>
    </source>
</evidence>
<evidence type="ECO:0000313" key="3">
    <source>
        <dbReference type="EMBL" id="ALU29317.1"/>
    </source>
</evidence>
<dbReference type="AlphaFoldDB" id="A0A0U3FWG0"/>
<dbReference type="OMA" id="EINIAYC"/>
<dbReference type="RefSeq" id="WP_011277225.1">
    <property type="nucleotide sequence ID" value="NZ_BHWZ01000001.1"/>
</dbReference>
<evidence type="ECO:0000313" key="6">
    <source>
        <dbReference type="Proteomes" id="UP000065473"/>
    </source>
</evidence>
<evidence type="ECO:0000259" key="2">
    <source>
        <dbReference type="PROSITE" id="PS51733"/>
    </source>
</evidence>
<dbReference type="Pfam" id="PF21948">
    <property type="entry name" value="LplA-B_cat"/>
    <property type="match status" value="1"/>
</dbReference>
<dbReference type="PANTHER" id="PTHR12561:SF3">
    <property type="entry name" value="LIPOYLTRANSFERASE 1, MITOCHONDRIAL"/>
    <property type="match status" value="1"/>
</dbReference>
<evidence type="ECO:0000313" key="5">
    <source>
        <dbReference type="Proteomes" id="UP000060043"/>
    </source>
</evidence>
<gene>
    <name evidence="3" type="ORF">ATY89_04745</name>
    <name evidence="4" type="ORF">ATZ20_07770</name>
</gene>
<dbReference type="EMBL" id="CP013695">
    <property type="protein sequence ID" value="ALU32046.1"/>
    <property type="molecule type" value="Genomic_DNA"/>
</dbReference>
<dbReference type="InterPro" id="IPR045864">
    <property type="entry name" value="aa-tRNA-synth_II/BPL/LPL"/>
</dbReference>
<comment type="pathway">
    <text evidence="1">Protein modification; protein lipoylation via exogenous pathway; protein N(6)-(lipoyl)lysine from lipoate: step 2/2.</text>
</comment>
<feature type="domain" description="BPL/LPL catalytic" evidence="2">
    <location>
        <begin position="26"/>
        <end position="218"/>
    </location>
</feature>
<dbReference type="PROSITE" id="PS51733">
    <property type="entry name" value="BPL_LPL_CATALYTIC"/>
    <property type="match status" value="1"/>
</dbReference>
<dbReference type="GO" id="GO:0017118">
    <property type="term" value="F:lipoyltransferase activity"/>
    <property type="evidence" value="ECO:0007669"/>
    <property type="project" value="TreeGrafter"/>
</dbReference>
<dbReference type="EMBL" id="CP013694">
    <property type="protein sequence ID" value="ALU29317.1"/>
    <property type="molecule type" value="Genomic_DNA"/>
</dbReference>
<sequence>MKLRVLISEYPNDPYLNVAIDEALFAYNSIVLRLWRNSTSVVLGVLSRVKDEVNIEVTNQLGIPVIRRITGGGTVYHDMGNFNYTVILENKDVKVKGIDFLYGFLLKGTINALERIIGDRVETYNQTDIAYKHYKISGNAGYISNNKYLLHGTLLINSDLDLLHKTLIIPPKSLRNKGINMIKYRVNNLSYLLGRDIQLDLIISSFTKAFEEILSVDSYVDEITKNELELASMLVRDRYANPNYIFKI</sequence>
<dbReference type="Gene3D" id="3.30.930.10">
    <property type="entry name" value="Bira Bifunctional Protein, Domain 2"/>
    <property type="match status" value="1"/>
</dbReference>
<organism evidence="4 5">
    <name type="scientific">Sulfolobus acidocaldarius</name>
    <dbReference type="NCBI Taxonomy" id="2285"/>
    <lineage>
        <taxon>Archaea</taxon>
        <taxon>Thermoproteota</taxon>
        <taxon>Thermoprotei</taxon>
        <taxon>Sulfolobales</taxon>
        <taxon>Sulfolobaceae</taxon>
        <taxon>Sulfolobus</taxon>
    </lineage>
</organism>
<dbReference type="STRING" id="1435377.SUSAZ_01555"/>
<dbReference type="GO" id="GO:0016874">
    <property type="term" value="F:ligase activity"/>
    <property type="evidence" value="ECO:0007669"/>
    <property type="project" value="UniProtKB-KW"/>
</dbReference>
<dbReference type="Proteomes" id="UP000060043">
    <property type="component" value="Chromosome"/>
</dbReference>
<name>A0A0U3FWG0_9CREN</name>
<dbReference type="SUPFAM" id="SSF55681">
    <property type="entry name" value="Class II aaRS and biotin synthetases"/>
    <property type="match status" value="1"/>
</dbReference>
<dbReference type="PaxDb" id="1435377-SUSAZ_01555"/>
<keyword evidence="4" id="KW-0436">Ligase</keyword>
<dbReference type="CDD" id="cd16443">
    <property type="entry name" value="LplA"/>
    <property type="match status" value="1"/>
</dbReference>